<evidence type="ECO:0000256" key="5">
    <source>
        <dbReference type="ARBA" id="ARBA00023136"/>
    </source>
</evidence>
<name>A0ABU3NAK0_9SPHN</name>
<proteinExistence type="inferred from homology"/>
<keyword evidence="4 6" id="KW-1133">Transmembrane helix</keyword>
<sequence>MSADSPASEGVAVVHQPGPNELRDPIVRAELKRASVWFGLAIATALVVLLIQPLLIIFGGLVFASMLDGGVRLLGRVLPIPRGLRLLLVVLFVIGFIGGVFYLTGVQIALQAEQLRATLEVQGNRVVAWISSLGLMPGRADLTGMAQQALGSIGRLTSAVGSVLGAGASLLMVMSIGLFVAMDPRIYERGLQWMVPVGARDDFSVTIARMARMLRVLLAGRLLGMVFEGMLTFILLWFAGVPMALLLGIITGILAFIPNIGAFISGVLMVSVGFSAGQDQGLWAIAIYFGVQTFDGYVLIPLVAKRTVDLPPALTLSAQILASTLFGVMGLALADPIVAMIKVALESEAERAAKARDNEPRGFHWRVRHRDTVAGTATIAEPPGQPSVS</sequence>
<comment type="similarity">
    <text evidence="2">Belongs to the autoinducer-2 exporter (AI-2E) (TC 2.A.86) family.</text>
</comment>
<feature type="transmembrane region" description="Helical" evidence="6">
    <location>
        <begin position="282"/>
        <end position="300"/>
    </location>
</feature>
<feature type="transmembrane region" description="Helical" evidence="6">
    <location>
        <begin position="159"/>
        <end position="181"/>
    </location>
</feature>
<feature type="transmembrane region" description="Helical" evidence="6">
    <location>
        <begin position="320"/>
        <end position="345"/>
    </location>
</feature>
<dbReference type="Pfam" id="PF01594">
    <property type="entry name" value="AI-2E_transport"/>
    <property type="match status" value="1"/>
</dbReference>
<evidence type="ECO:0000256" key="2">
    <source>
        <dbReference type="ARBA" id="ARBA00009773"/>
    </source>
</evidence>
<evidence type="ECO:0000313" key="7">
    <source>
        <dbReference type="EMBL" id="MDT8760430.1"/>
    </source>
</evidence>
<keyword evidence="5 6" id="KW-0472">Membrane</keyword>
<feature type="transmembrane region" description="Helical" evidence="6">
    <location>
        <begin position="86"/>
        <end position="110"/>
    </location>
</feature>
<evidence type="ECO:0000256" key="1">
    <source>
        <dbReference type="ARBA" id="ARBA00004141"/>
    </source>
</evidence>
<evidence type="ECO:0000256" key="4">
    <source>
        <dbReference type="ARBA" id="ARBA00022989"/>
    </source>
</evidence>
<keyword evidence="3 6" id="KW-0812">Transmembrane</keyword>
<feature type="transmembrane region" description="Helical" evidence="6">
    <location>
        <begin position="37"/>
        <end position="65"/>
    </location>
</feature>
<protein>
    <submittedName>
        <fullName evidence="7">AI-2E family transporter</fullName>
    </submittedName>
</protein>
<dbReference type="PANTHER" id="PTHR21716">
    <property type="entry name" value="TRANSMEMBRANE PROTEIN"/>
    <property type="match status" value="1"/>
</dbReference>
<organism evidence="7">
    <name type="scientific">Sphingomonas psychrotolerans</name>
    <dbReference type="NCBI Taxonomy" id="1327635"/>
    <lineage>
        <taxon>Bacteria</taxon>
        <taxon>Pseudomonadati</taxon>
        <taxon>Pseudomonadota</taxon>
        <taxon>Alphaproteobacteria</taxon>
        <taxon>Sphingomonadales</taxon>
        <taxon>Sphingomonadaceae</taxon>
        <taxon>Sphingomonas</taxon>
    </lineage>
</organism>
<comment type="caution">
    <text evidence="7">The sequence shown here is derived from an EMBL/GenBank/DDBJ whole genome shotgun (WGS) entry which is preliminary data.</text>
</comment>
<dbReference type="PANTHER" id="PTHR21716:SF62">
    <property type="entry name" value="TRANSPORT PROTEIN YDBI-RELATED"/>
    <property type="match status" value="1"/>
</dbReference>
<comment type="subcellular location">
    <subcellularLocation>
        <location evidence="1">Membrane</location>
        <topology evidence="1">Multi-pass membrane protein</topology>
    </subcellularLocation>
</comment>
<dbReference type="EMBL" id="JALMLT010000004">
    <property type="protein sequence ID" value="MDT8760430.1"/>
    <property type="molecule type" value="Genomic_DNA"/>
</dbReference>
<feature type="transmembrane region" description="Helical" evidence="6">
    <location>
        <begin position="245"/>
        <end position="270"/>
    </location>
</feature>
<feature type="transmembrane region" description="Helical" evidence="6">
    <location>
        <begin position="218"/>
        <end position="239"/>
    </location>
</feature>
<accession>A0ABU3NAK0</accession>
<evidence type="ECO:0000256" key="3">
    <source>
        <dbReference type="ARBA" id="ARBA00022692"/>
    </source>
</evidence>
<evidence type="ECO:0000256" key="6">
    <source>
        <dbReference type="SAM" id="Phobius"/>
    </source>
</evidence>
<gene>
    <name evidence="7" type="ORF">MZO42_17150</name>
</gene>
<reference evidence="7" key="1">
    <citation type="submission" date="2022-04" db="EMBL/GenBank/DDBJ databases">
        <title>Tomato heritable bacteria conferring resistance against bacterial wilt.</title>
        <authorList>
            <person name="Yin J."/>
        </authorList>
    </citation>
    <scope>NUCLEOTIDE SEQUENCE</scope>
    <source>
        <strain evidence="7">Cra20</strain>
    </source>
</reference>
<dbReference type="InterPro" id="IPR002549">
    <property type="entry name" value="AI-2E-like"/>
</dbReference>